<comment type="caution">
    <text evidence="1">The sequence shown here is derived from an EMBL/GenBank/DDBJ whole genome shotgun (WGS) entry which is preliminary data.</text>
</comment>
<evidence type="ECO:0000313" key="2">
    <source>
        <dbReference type="Proteomes" id="UP000642094"/>
    </source>
</evidence>
<gene>
    <name evidence="1" type="ORF">H6F41_16660</name>
</gene>
<evidence type="ECO:0008006" key="3">
    <source>
        <dbReference type="Google" id="ProtNLM"/>
    </source>
</evidence>
<keyword evidence="2" id="KW-1185">Reference proteome</keyword>
<proteinExistence type="predicted"/>
<reference evidence="1 2" key="1">
    <citation type="journal article" date="2020" name="ISME J.">
        <title>Comparative genomics reveals insights into cyanobacterial evolution and habitat adaptation.</title>
        <authorList>
            <person name="Chen M.Y."/>
            <person name="Teng W.K."/>
            <person name="Zhao L."/>
            <person name="Hu C.X."/>
            <person name="Zhou Y.K."/>
            <person name="Han B.P."/>
            <person name="Song L.R."/>
            <person name="Shu W.S."/>
        </authorList>
    </citation>
    <scope>NUCLEOTIDE SEQUENCE [LARGE SCALE GENOMIC DNA]</scope>
    <source>
        <strain evidence="1 2">FACHB-723</strain>
    </source>
</reference>
<protein>
    <recommendedName>
        <fullName evidence="3">Phage protein</fullName>
    </recommendedName>
</protein>
<organism evidence="1 2">
    <name type="scientific">Pseudanabaena mucicola FACHB-723</name>
    <dbReference type="NCBI Taxonomy" id="2692860"/>
    <lineage>
        <taxon>Bacteria</taxon>
        <taxon>Bacillati</taxon>
        <taxon>Cyanobacteriota</taxon>
        <taxon>Cyanophyceae</taxon>
        <taxon>Pseudanabaenales</taxon>
        <taxon>Pseudanabaenaceae</taxon>
        <taxon>Pseudanabaena</taxon>
    </lineage>
</organism>
<accession>A0ABR8A214</accession>
<evidence type="ECO:0000313" key="1">
    <source>
        <dbReference type="EMBL" id="MBD2189765.1"/>
    </source>
</evidence>
<sequence length="80" mass="9173">MPPLVLEIGVAIALVSALVKTTTAINRIENQQRLGHIELLGKHDVLKSKLDFIEKEGLELKQEIKELRRHRYTDTDNRTN</sequence>
<dbReference type="RefSeq" id="WP_190404584.1">
    <property type="nucleotide sequence ID" value="NZ_JACJQB010000051.1"/>
</dbReference>
<dbReference type="Proteomes" id="UP000642094">
    <property type="component" value="Unassembled WGS sequence"/>
</dbReference>
<name>A0ABR8A214_9CYAN</name>
<dbReference type="EMBL" id="JACJQB010000051">
    <property type="protein sequence ID" value="MBD2189765.1"/>
    <property type="molecule type" value="Genomic_DNA"/>
</dbReference>